<evidence type="ECO:0000256" key="1">
    <source>
        <dbReference type="SAM" id="MobiDB-lite"/>
    </source>
</evidence>
<feature type="non-terminal residue" evidence="2">
    <location>
        <position position="66"/>
    </location>
</feature>
<proteinExistence type="predicted"/>
<dbReference type="EMBL" id="HACG01051639">
    <property type="protein sequence ID" value="CEK98510.1"/>
    <property type="molecule type" value="Transcribed_RNA"/>
</dbReference>
<dbReference type="AlphaFoldDB" id="A0A0B7C270"/>
<evidence type="ECO:0000313" key="2">
    <source>
        <dbReference type="EMBL" id="CEK98510.1"/>
    </source>
</evidence>
<name>A0A0B7C270_9EUPU</name>
<protein>
    <submittedName>
        <fullName evidence="2">Uncharacterized protein</fullName>
    </submittedName>
</protein>
<gene>
    <name evidence="2" type="primary">ORF218892</name>
</gene>
<feature type="region of interest" description="Disordered" evidence="1">
    <location>
        <begin position="38"/>
        <end position="66"/>
    </location>
</feature>
<sequence>MSVAEALNAVVRTPNVNIQKPKYYAALKLDDIESYKFEPRRQPDDDDSSTKMNNNIGNDFSEIRGG</sequence>
<reference evidence="2" key="1">
    <citation type="submission" date="2014-12" db="EMBL/GenBank/DDBJ databases">
        <title>Insight into the proteome of Arion vulgaris.</title>
        <authorList>
            <person name="Aradska J."/>
            <person name="Bulat T."/>
            <person name="Smidak R."/>
            <person name="Sarate P."/>
            <person name="Gangsoo J."/>
            <person name="Sialana F."/>
            <person name="Bilban M."/>
            <person name="Lubec G."/>
        </authorList>
    </citation>
    <scope>NUCLEOTIDE SEQUENCE</scope>
    <source>
        <tissue evidence="2">Skin</tissue>
    </source>
</reference>
<organism evidence="2">
    <name type="scientific">Arion vulgaris</name>
    <dbReference type="NCBI Taxonomy" id="1028688"/>
    <lineage>
        <taxon>Eukaryota</taxon>
        <taxon>Metazoa</taxon>
        <taxon>Spiralia</taxon>
        <taxon>Lophotrochozoa</taxon>
        <taxon>Mollusca</taxon>
        <taxon>Gastropoda</taxon>
        <taxon>Heterobranchia</taxon>
        <taxon>Euthyneura</taxon>
        <taxon>Panpulmonata</taxon>
        <taxon>Eupulmonata</taxon>
        <taxon>Stylommatophora</taxon>
        <taxon>Helicina</taxon>
        <taxon>Arionoidea</taxon>
        <taxon>Arionidae</taxon>
        <taxon>Arion</taxon>
    </lineage>
</organism>
<accession>A0A0B7C270</accession>